<dbReference type="PIRSF" id="PIRSF038994">
    <property type="entry name" value="NagA"/>
    <property type="match status" value="1"/>
</dbReference>
<keyword evidence="11" id="KW-1185">Reference proteome</keyword>
<dbReference type="EMBL" id="AFHQ01000017">
    <property type="protein sequence ID" value="EGK61443.1"/>
    <property type="molecule type" value="Genomic_DNA"/>
</dbReference>
<evidence type="ECO:0000256" key="5">
    <source>
        <dbReference type="PIRNR" id="PIRNR038994"/>
    </source>
</evidence>
<dbReference type="NCBIfam" id="TIGR00221">
    <property type="entry name" value="nagA"/>
    <property type="match status" value="1"/>
</dbReference>
<evidence type="ECO:0000256" key="2">
    <source>
        <dbReference type="ARBA" id="ARBA00022723"/>
    </source>
</evidence>
<evidence type="ECO:0000259" key="9">
    <source>
        <dbReference type="Pfam" id="PF01979"/>
    </source>
</evidence>
<evidence type="ECO:0000256" key="8">
    <source>
        <dbReference type="PIRSR" id="PIRSR038994-3"/>
    </source>
</evidence>
<comment type="cofactor">
    <cofactor evidence="8">
        <name>a divalent metal cation</name>
        <dbReference type="ChEBI" id="CHEBI:60240"/>
    </cofactor>
    <text evidence="8">Binds 1 divalent metal cation per subunit.</text>
</comment>
<evidence type="ECO:0000256" key="7">
    <source>
        <dbReference type="PIRSR" id="PIRSR038994-2"/>
    </source>
</evidence>
<feature type="binding site" evidence="7">
    <location>
        <begin position="308"/>
        <end position="310"/>
    </location>
    <ligand>
        <name>substrate</name>
    </ligand>
</feature>
<evidence type="ECO:0000256" key="1">
    <source>
        <dbReference type="ARBA" id="ARBA00010716"/>
    </source>
</evidence>
<dbReference type="GO" id="GO:0046872">
    <property type="term" value="F:metal ion binding"/>
    <property type="evidence" value="ECO:0007669"/>
    <property type="project" value="UniProtKB-KW"/>
</dbReference>
<gene>
    <name evidence="10" type="primary">nagA</name>
    <name evidence="10" type="ORF">HMPREF9081_0524</name>
</gene>
<dbReference type="OrthoDB" id="9776488at2"/>
<dbReference type="Pfam" id="PF01979">
    <property type="entry name" value="Amidohydro_1"/>
    <property type="match status" value="1"/>
</dbReference>
<dbReference type="GO" id="GO:0008448">
    <property type="term" value="F:N-acetylglucosamine-6-phosphate deacetylase activity"/>
    <property type="evidence" value="ECO:0007669"/>
    <property type="project" value="UniProtKB-EC"/>
</dbReference>
<dbReference type="HOGENOM" id="CLU_032482_2_1_9"/>
<feature type="binding site" evidence="7">
    <location>
        <begin position="221"/>
        <end position="222"/>
    </location>
    <ligand>
        <name>substrate</name>
    </ligand>
</feature>
<dbReference type="SUPFAM" id="SSF51556">
    <property type="entry name" value="Metallo-dependent hydrolases"/>
    <property type="match status" value="1"/>
</dbReference>
<dbReference type="PANTHER" id="PTHR11113">
    <property type="entry name" value="N-ACETYLGLUCOSAMINE-6-PHOSPHATE DEACETYLASE"/>
    <property type="match status" value="1"/>
</dbReference>
<dbReference type="InterPro" id="IPR011059">
    <property type="entry name" value="Metal-dep_hydrolase_composite"/>
</dbReference>
<dbReference type="CDD" id="cd00854">
    <property type="entry name" value="NagA"/>
    <property type="match status" value="1"/>
</dbReference>
<dbReference type="RefSeq" id="WP_006305365.1">
    <property type="nucleotide sequence ID" value="NZ_GL892076.1"/>
</dbReference>
<dbReference type="Gene3D" id="3.20.20.140">
    <property type="entry name" value="Metal-dependent hydrolases"/>
    <property type="match status" value="1"/>
</dbReference>
<proteinExistence type="inferred from homology"/>
<feature type="binding site" evidence="7">
    <location>
        <position position="229"/>
    </location>
    <ligand>
        <name>substrate</name>
    </ligand>
</feature>
<dbReference type="STRING" id="888060.HMPREF9081_0524"/>
<dbReference type="InterPro" id="IPR003764">
    <property type="entry name" value="GlcNAc_6-P_deAcase"/>
</dbReference>
<dbReference type="Proteomes" id="UP000004067">
    <property type="component" value="Unassembled WGS sequence"/>
</dbReference>
<keyword evidence="4 5" id="KW-0119">Carbohydrate metabolism</keyword>
<dbReference type="GO" id="GO:0006046">
    <property type="term" value="P:N-acetylglucosamine catabolic process"/>
    <property type="evidence" value="ECO:0007669"/>
    <property type="project" value="TreeGrafter"/>
</dbReference>
<evidence type="ECO:0000256" key="6">
    <source>
        <dbReference type="PIRSR" id="PIRSR038994-1"/>
    </source>
</evidence>
<evidence type="ECO:0000256" key="3">
    <source>
        <dbReference type="ARBA" id="ARBA00022801"/>
    </source>
</evidence>
<dbReference type="Gene3D" id="2.30.40.10">
    <property type="entry name" value="Urease, subunit C, domain 1"/>
    <property type="match status" value="1"/>
</dbReference>
<evidence type="ECO:0000313" key="11">
    <source>
        <dbReference type="Proteomes" id="UP000004067"/>
    </source>
</evidence>
<dbReference type="EC" id="3.5.1.25" evidence="10"/>
<name>F5RJV3_9FIRM</name>
<dbReference type="SUPFAM" id="SSF51338">
    <property type="entry name" value="Composite domain of metallo-dependent hydrolases"/>
    <property type="match status" value="1"/>
</dbReference>
<keyword evidence="3 5" id="KW-0378">Hydrolase</keyword>
<comment type="caution">
    <text evidence="10">The sequence shown here is derived from an EMBL/GenBank/DDBJ whole genome shotgun (WGS) entry which is preliminary data.</text>
</comment>
<dbReference type="InterPro" id="IPR006680">
    <property type="entry name" value="Amidohydro-rel"/>
</dbReference>
<feature type="binding site" evidence="8">
    <location>
        <position position="135"/>
    </location>
    <ligand>
        <name>Zn(2+)</name>
        <dbReference type="ChEBI" id="CHEBI:29105"/>
    </ligand>
</feature>
<protein>
    <submittedName>
        <fullName evidence="10">N-acetylglucosamine-6-phosphate deacetylase</fullName>
        <ecNumber evidence="10">3.5.1.25</ecNumber>
    </submittedName>
</protein>
<feature type="binding site" evidence="7">
    <location>
        <position position="252"/>
    </location>
    <ligand>
        <name>substrate</name>
    </ligand>
</feature>
<sequence length="387" mass="41833">MKAIRNGILILPNEHGNFTARTELVLCYEERIARIVPVSEFSAADADEVIDAAGAYVAPGFLNVHIHGCDGADTMDEDADALPRLAAFQARTGVTSFLPTTMTCAFDAVERALVRIRRALHRRIHGARILGAHMEGPFISPAKKGAQDEQYILPPMFAKIAPYADVIKIITVAPEMIAEENFIESCRKNGIVVSIGHTAADYEMAMAVIARGASHITHLCNAMTGLNHRHPGVLGAALDTDANCELIVDNVHVHPAMQRIIYAAKRGRHIIPITDSLRACGLSDGVSELGGQRVYVKGTRATLADGTIAGSVLRMNDGLSILRANTGAEIPAVVEMATRTPAEELNVYDRLGSLTVGKYADIAIFDEEFRIRRTIVGGRDCFVEGEK</sequence>
<comment type="similarity">
    <text evidence="1 5">Belongs to the metallo-dependent hydrolases superfamily. NagA family.</text>
</comment>
<feature type="active site" description="Proton donor/acceptor" evidence="6">
    <location>
        <position position="275"/>
    </location>
</feature>
<dbReference type="eggNOG" id="COG1820">
    <property type="taxonomic scope" value="Bacteria"/>
</dbReference>
<dbReference type="InterPro" id="IPR032466">
    <property type="entry name" value="Metal_Hydrolase"/>
</dbReference>
<feature type="binding site" evidence="7">
    <location>
        <position position="146"/>
    </location>
    <ligand>
        <name>substrate</name>
    </ligand>
</feature>
<organism evidence="10 11">
    <name type="scientific">Centipeda periodontii DSM 2778</name>
    <dbReference type="NCBI Taxonomy" id="888060"/>
    <lineage>
        <taxon>Bacteria</taxon>
        <taxon>Bacillati</taxon>
        <taxon>Bacillota</taxon>
        <taxon>Negativicutes</taxon>
        <taxon>Selenomonadales</taxon>
        <taxon>Selenomonadaceae</taxon>
        <taxon>Centipeda</taxon>
    </lineage>
</organism>
<dbReference type="PANTHER" id="PTHR11113:SF14">
    <property type="entry name" value="N-ACETYLGLUCOSAMINE-6-PHOSPHATE DEACETYLASE"/>
    <property type="match status" value="1"/>
</dbReference>
<feature type="domain" description="Amidohydrolase-related" evidence="9">
    <location>
        <begin position="56"/>
        <end position="379"/>
    </location>
</feature>
<accession>F5RJV3</accession>
<keyword evidence="2 8" id="KW-0479">Metal-binding</keyword>
<evidence type="ECO:0000256" key="4">
    <source>
        <dbReference type="ARBA" id="ARBA00023277"/>
    </source>
</evidence>
<reference evidence="10 11" key="1">
    <citation type="submission" date="2011-04" db="EMBL/GenBank/DDBJ databases">
        <authorList>
            <person name="Muzny D."/>
            <person name="Qin X."/>
            <person name="Deng J."/>
            <person name="Jiang H."/>
            <person name="Liu Y."/>
            <person name="Qu J."/>
            <person name="Song X.-Z."/>
            <person name="Zhang L."/>
            <person name="Thornton R."/>
            <person name="Coyle M."/>
            <person name="Francisco L."/>
            <person name="Jackson L."/>
            <person name="Javaid M."/>
            <person name="Korchina V."/>
            <person name="Kovar C."/>
            <person name="Mata R."/>
            <person name="Mathew T."/>
            <person name="Ngo R."/>
            <person name="Nguyen L."/>
            <person name="Nguyen N."/>
            <person name="Okwuonu G."/>
            <person name="Ongeri F."/>
            <person name="Pham C."/>
            <person name="Simmons D."/>
            <person name="Wilczek-Boney K."/>
            <person name="Hale W."/>
            <person name="Jakkamsetti A."/>
            <person name="Pham P."/>
            <person name="Ruth R."/>
            <person name="San Lucas F."/>
            <person name="Warren J."/>
            <person name="Zhang J."/>
            <person name="Zhao Z."/>
            <person name="Zhou C."/>
            <person name="Zhu D."/>
            <person name="Lee S."/>
            <person name="Bess C."/>
            <person name="Blankenburg K."/>
            <person name="Forbes L."/>
            <person name="Fu Q."/>
            <person name="Gubbala S."/>
            <person name="Hirani K."/>
            <person name="Jayaseelan J.C."/>
            <person name="Lara F."/>
            <person name="Munidasa M."/>
            <person name="Palculict T."/>
            <person name="Patil S."/>
            <person name="Pu L.-L."/>
            <person name="Saada N."/>
            <person name="Tang L."/>
            <person name="Weissenberger G."/>
            <person name="Zhu Y."/>
            <person name="Hemphill L."/>
            <person name="Shang Y."/>
            <person name="Youmans B."/>
            <person name="Ayvaz T."/>
            <person name="Ross M."/>
            <person name="Santibanez J."/>
            <person name="Aqrawi P."/>
            <person name="Gross S."/>
            <person name="Joshi V."/>
            <person name="Fowler G."/>
            <person name="Nazareth L."/>
            <person name="Reid J."/>
            <person name="Worley K."/>
            <person name="Petrosino J."/>
            <person name="Highlander S."/>
            <person name="Gibbs R."/>
        </authorList>
    </citation>
    <scope>NUCLEOTIDE SEQUENCE [LARGE SCALE GENOMIC DNA]</scope>
    <source>
        <strain evidence="10 11">DSM 2778</strain>
    </source>
</reference>
<evidence type="ECO:0000313" key="10">
    <source>
        <dbReference type="EMBL" id="EGK61443.1"/>
    </source>
</evidence>
<dbReference type="AlphaFoldDB" id="F5RJV3"/>
<feature type="binding site" evidence="8">
    <location>
        <position position="218"/>
    </location>
    <ligand>
        <name>Zn(2+)</name>
        <dbReference type="ChEBI" id="CHEBI:29105"/>
    </ligand>
</feature>
<feature type="binding site" evidence="8">
    <location>
        <position position="197"/>
    </location>
    <ligand>
        <name>Zn(2+)</name>
        <dbReference type="ChEBI" id="CHEBI:29105"/>
    </ligand>
</feature>